<organism evidence="16 17">
    <name type="scientific">Astyanax mexicanus</name>
    <name type="common">Blind cave fish</name>
    <name type="synonym">Astyanax fasciatus mexicanus</name>
    <dbReference type="NCBI Taxonomy" id="7994"/>
    <lineage>
        <taxon>Eukaryota</taxon>
        <taxon>Metazoa</taxon>
        <taxon>Chordata</taxon>
        <taxon>Craniata</taxon>
        <taxon>Vertebrata</taxon>
        <taxon>Euteleostomi</taxon>
        <taxon>Actinopterygii</taxon>
        <taxon>Neopterygii</taxon>
        <taxon>Teleostei</taxon>
        <taxon>Ostariophysi</taxon>
        <taxon>Characiformes</taxon>
        <taxon>Characoidei</taxon>
        <taxon>Acestrorhamphidae</taxon>
        <taxon>Acestrorhamphinae</taxon>
        <taxon>Astyanax</taxon>
    </lineage>
</organism>
<dbReference type="InterPro" id="IPR001356">
    <property type="entry name" value="HD"/>
</dbReference>
<comment type="subcellular location">
    <subcellularLocation>
        <location evidence="1 10 12">Nucleus</location>
    </subcellularLocation>
</comment>
<dbReference type="Gene3D" id="1.10.10.60">
    <property type="entry name" value="Homeodomain-like"/>
    <property type="match status" value="1"/>
</dbReference>
<evidence type="ECO:0000256" key="10">
    <source>
        <dbReference type="PROSITE-ProRule" id="PRU00108"/>
    </source>
</evidence>
<dbReference type="Pfam" id="PF00046">
    <property type="entry name" value="Homeodomain"/>
    <property type="match status" value="1"/>
</dbReference>
<dbReference type="Ensembl" id="ENSAMXT00000051669.1">
    <property type="protein sequence ID" value="ENSAMXP00000031121.1"/>
    <property type="gene ID" value="ENSAMXG00000041554.1"/>
</dbReference>
<dbReference type="Gene3D" id="2.10.110.10">
    <property type="entry name" value="Cysteine Rich Protein"/>
    <property type="match status" value="2"/>
</dbReference>
<dbReference type="InterPro" id="IPR050453">
    <property type="entry name" value="LIM_Homeobox_TF"/>
</dbReference>
<dbReference type="GO" id="GO:0000981">
    <property type="term" value="F:DNA-binding transcription factor activity, RNA polymerase II-specific"/>
    <property type="evidence" value="ECO:0007669"/>
    <property type="project" value="InterPro"/>
</dbReference>
<dbReference type="CDD" id="cd00086">
    <property type="entry name" value="homeodomain"/>
    <property type="match status" value="1"/>
</dbReference>
<dbReference type="SUPFAM" id="SSF57716">
    <property type="entry name" value="Glucocorticoid receptor-like (DNA-binding domain)"/>
    <property type="match status" value="2"/>
</dbReference>
<evidence type="ECO:0000259" key="14">
    <source>
        <dbReference type="PROSITE" id="PS50023"/>
    </source>
</evidence>
<dbReference type="PROSITE" id="PS50023">
    <property type="entry name" value="LIM_DOMAIN_2"/>
    <property type="match status" value="2"/>
</dbReference>
<reference evidence="17" key="2">
    <citation type="journal article" date="2014" name="Nat. Commun.">
        <title>The cavefish genome reveals candidate genes for eye loss.</title>
        <authorList>
            <person name="McGaugh S.E."/>
            <person name="Gross J.B."/>
            <person name="Aken B."/>
            <person name="Blin M."/>
            <person name="Borowsky R."/>
            <person name="Chalopin D."/>
            <person name="Hinaux H."/>
            <person name="Jeffery W.R."/>
            <person name="Keene A."/>
            <person name="Ma L."/>
            <person name="Minx P."/>
            <person name="Murphy D."/>
            <person name="O'Quin K.E."/>
            <person name="Retaux S."/>
            <person name="Rohner N."/>
            <person name="Searle S.M."/>
            <person name="Stahl B.A."/>
            <person name="Tabin C."/>
            <person name="Volff J.N."/>
            <person name="Yoshizawa M."/>
            <person name="Warren W.C."/>
        </authorList>
    </citation>
    <scope>NUCLEOTIDE SEQUENCE [LARGE SCALE GENOMIC DNA]</scope>
    <source>
        <strain evidence="17">female</strain>
    </source>
</reference>
<dbReference type="GO" id="GO:0000977">
    <property type="term" value="F:RNA polymerase II transcription regulatory region sequence-specific DNA binding"/>
    <property type="evidence" value="ECO:0007669"/>
    <property type="project" value="TreeGrafter"/>
</dbReference>
<dbReference type="AlphaFoldDB" id="A0A3B1IN40"/>
<keyword evidence="5 11" id="KW-0440">LIM domain</keyword>
<evidence type="ECO:0000256" key="8">
    <source>
        <dbReference type="ARBA" id="ARBA00023242"/>
    </source>
</evidence>
<evidence type="ECO:0000256" key="1">
    <source>
        <dbReference type="ARBA" id="ARBA00004123"/>
    </source>
</evidence>
<dbReference type="GO" id="GO:0046872">
    <property type="term" value="F:metal ion binding"/>
    <property type="evidence" value="ECO:0007669"/>
    <property type="project" value="UniProtKB-KW"/>
</dbReference>
<keyword evidence="2 11" id="KW-0479">Metal-binding</keyword>
<evidence type="ECO:0000313" key="16">
    <source>
        <dbReference type="Ensembl" id="ENSAMXP00000031121.1"/>
    </source>
</evidence>
<dbReference type="Pfam" id="PF00412">
    <property type="entry name" value="LIM"/>
    <property type="match status" value="2"/>
</dbReference>
<reference evidence="17" key="1">
    <citation type="submission" date="2013-03" db="EMBL/GenBank/DDBJ databases">
        <authorList>
            <person name="Jeffery W."/>
            <person name="Warren W."/>
            <person name="Wilson R.K."/>
        </authorList>
    </citation>
    <scope>NUCLEOTIDE SEQUENCE</scope>
    <source>
        <strain evidence="17">female</strain>
    </source>
</reference>
<feature type="domain" description="Homeobox" evidence="15">
    <location>
        <begin position="208"/>
        <end position="268"/>
    </location>
</feature>
<dbReference type="InParanoid" id="A0A3B1IN40"/>
<dbReference type="InterPro" id="IPR009057">
    <property type="entry name" value="Homeodomain-like_sf"/>
</dbReference>
<keyword evidence="6 10" id="KW-0238">DNA-binding</keyword>
<protein>
    <recommendedName>
        <fullName evidence="9">LIM/homeobox protein Lhx9</fullName>
    </recommendedName>
</protein>
<accession>A0A3B1IN40</accession>
<reference evidence="16" key="4">
    <citation type="submission" date="2025-09" db="UniProtKB">
        <authorList>
            <consortium name="Ensembl"/>
        </authorList>
    </citation>
    <scope>IDENTIFICATION</scope>
</reference>
<evidence type="ECO:0000256" key="13">
    <source>
        <dbReference type="SAM" id="MobiDB-lite"/>
    </source>
</evidence>
<evidence type="ECO:0000256" key="7">
    <source>
        <dbReference type="ARBA" id="ARBA00023155"/>
    </source>
</evidence>
<keyword evidence="17" id="KW-1185">Reference proteome</keyword>
<dbReference type="GO" id="GO:0030182">
    <property type="term" value="P:neuron differentiation"/>
    <property type="evidence" value="ECO:0007669"/>
    <property type="project" value="TreeGrafter"/>
</dbReference>
<feature type="region of interest" description="Disordered" evidence="13">
    <location>
        <begin position="176"/>
        <end position="204"/>
    </location>
</feature>
<evidence type="ECO:0000256" key="2">
    <source>
        <dbReference type="ARBA" id="ARBA00022723"/>
    </source>
</evidence>
<dbReference type="SMART" id="SM00132">
    <property type="entry name" value="LIM"/>
    <property type="match status" value="2"/>
</dbReference>
<keyword evidence="3" id="KW-0677">Repeat</keyword>
<dbReference type="PANTHER" id="PTHR24208:SF95">
    <property type="entry name" value="LIM_HOMEOBOX PROTEIN LHX9"/>
    <property type="match status" value="1"/>
</dbReference>
<dbReference type="Proteomes" id="UP000018467">
    <property type="component" value="Unassembled WGS sequence"/>
</dbReference>
<dbReference type="GeneTree" id="ENSGT00940000165771"/>
<keyword evidence="8 10" id="KW-0539">Nucleus</keyword>
<evidence type="ECO:0000313" key="17">
    <source>
        <dbReference type="Proteomes" id="UP000018467"/>
    </source>
</evidence>
<feature type="DNA-binding region" description="Homeobox" evidence="10">
    <location>
        <begin position="210"/>
        <end position="269"/>
    </location>
</feature>
<proteinExistence type="predicted"/>
<dbReference type="PANTHER" id="PTHR24208">
    <property type="entry name" value="LIM/HOMEOBOX PROTEIN LHX"/>
    <property type="match status" value="1"/>
</dbReference>
<reference evidence="16" key="3">
    <citation type="submission" date="2025-08" db="UniProtKB">
        <authorList>
            <consortium name="Ensembl"/>
        </authorList>
    </citation>
    <scope>IDENTIFICATION</scope>
</reference>
<dbReference type="InterPro" id="IPR017970">
    <property type="entry name" value="Homeobox_CS"/>
</dbReference>
<dbReference type="FunFam" id="1.10.10.60:FF:000027">
    <property type="entry name" value="LIM/homeobox protein Lhx9"/>
    <property type="match status" value="1"/>
</dbReference>
<evidence type="ECO:0000259" key="15">
    <source>
        <dbReference type="PROSITE" id="PS50071"/>
    </source>
</evidence>
<evidence type="ECO:0000256" key="6">
    <source>
        <dbReference type="ARBA" id="ARBA00023125"/>
    </source>
</evidence>
<dbReference type="PROSITE" id="PS00027">
    <property type="entry name" value="HOMEOBOX_1"/>
    <property type="match status" value="1"/>
</dbReference>
<evidence type="ECO:0000256" key="5">
    <source>
        <dbReference type="ARBA" id="ARBA00023038"/>
    </source>
</evidence>
<dbReference type="PROSITE" id="PS50071">
    <property type="entry name" value="HOMEOBOX_2"/>
    <property type="match status" value="1"/>
</dbReference>
<evidence type="ECO:0000256" key="9">
    <source>
        <dbReference type="ARBA" id="ARBA00040534"/>
    </source>
</evidence>
<evidence type="ECO:0000256" key="11">
    <source>
        <dbReference type="PROSITE-ProRule" id="PRU00125"/>
    </source>
</evidence>
<dbReference type="GO" id="GO:0005634">
    <property type="term" value="C:nucleus"/>
    <property type="evidence" value="ECO:0007669"/>
    <property type="project" value="UniProtKB-SubCell"/>
</dbReference>
<feature type="region of interest" description="Disordered" evidence="13">
    <location>
        <begin position="18"/>
        <end position="48"/>
    </location>
</feature>
<dbReference type="SMART" id="SM00389">
    <property type="entry name" value="HOX"/>
    <property type="match status" value="1"/>
</dbReference>
<keyword evidence="7 10" id="KW-0371">Homeobox</keyword>
<evidence type="ECO:0000256" key="3">
    <source>
        <dbReference type="ARBA" id="ARBA00022737"/>
    </source>
</evidence>
<dbReference type="PROSITE" id="PS00478">
    <property type="entry name" value="LIM_DOMAIN_1"/>
    <property type="match status" value="2"/>
</dbReference>
<feature type="domain" description="LIM zinc-binding" evidence="14">
    <location>
        <begin position="51"/>
        <end position="112"/>
    </location>
</feature>
<feature type="domain" description="LIM zinc-binding" evidence="14">
    <location>
        <begin position="113"/>
        <end position="175"/>
    </location>
</feature>
<evidence type="ECO:0000256" key="4">
    <source>
        <dbReference type="ARBA" id="ARBA00022833"/>
    </source>
</evidence>
<keyword evidence="4 11" id="KW-0862">Zinc</keyword>
<dbReference type="STRING" id="7994.ENSAMXP00000031121"/>
<name>A0A3B1IN40_ASTMX</name>
<sequence>MMSADDATLDELLYSTFSDHSRGGAEPLGQSDGSVRDDTSTPSPSVAAAPPVCGGCGERVSDRFVLLAAGQAWHGACLRCSSCHCELQSHSSLYCRDGNIYCQQDYCSLFGVGRCARCSQPIPSSALVMRSGDMTFHLHCFSCQECDVTLLPGNLYCVEGRSLYCQSHYQPDGTTLSLHSSSQGEAEEPVSSPEPRLEERARGGGACRRVKRMRTCFRREQLRALEAYFSQKHNPDGKDWVNLSNHTGLPKRVLQVWFQNARAKLRRSLSSDTAVSTFFSGDETMATVSMASSQDAPPHQTSTIDQLELSLLTAPISEASPHHAVNLSSPTEPYKDLAFLDYTTQNSHLLSALGDIDLEAGFIMQ</sequence>
<dbReference type="Bgee" id="ENSAMXG00000041554">
    <property type="expression patterns" value="Expressed in olfactory epithelium"/>
</dbReference>
<dbReference type="SUPFAM" id="SSF46689">
    <property type="entry name" value="Homeodomain-like"/>
    <property type="match status" value="1"/>
</dbReference>
<dbReference type="InterPro" id="IPR001781">
    <property type="entry name" value="Znf_LIM"/>
</dbReference>
<evidence type="ECO:0000256" key="12">
    <source>
        <dbReference type="RuleBase" id="RU000682"/>
    </source>
</evidence>